<proteinExistence type="predicted"/>
<comment type="caution">
    <text evidence="3">The sequence shown here is derived from an EMBL/GenBank/DDBJ whole genome shotgun (WGS) entry which is preliminary data.</text>
</comment>
<evidence type="ECO:0000313" key="4">
    <source>
        <dbReference type="Proteomes" id="UP000078272"/>
    </source>
</evidence>
<dbReference type="Proteomes" id="UP000078272">
    <property type="component" value="Unassembled WGS sequence"/>
</dbReference>
<accession>A0A175R687</accession>
<protein>
    <submittedName>
        <fullName evidence="3">Chromosome partitioning protein ParB</fullName>
    </submittedName>
</protein>
<sequence length="87" mass="9571">PAPPRGSTQKRRAPPPPPSVAEVRESDTQALEKLLSDTLGLPVAIELRGEGGSLRLDFRHLDQLDHLCRLLQTRVSAESAEPRIRSL</sequence>
<feature type="non-terminal residue" evidence="3">
    <location>
        <position position="1"/>
    </location>
</feature>
<evidence type="ECO:0000259" key="2">
    <source>
        <dbReference type="Pfam" id="PF23552"/>
    </source>
</evidence>
<gene>
    <name evidence="3" type="ORF">NS226_19255</name>
</gene>
<dbReference type="PATRIC" id="fig|401562.3.peg.3965"/>
<evidence type="ECO:0000256" key="1">
    <source>
        <dbReference type="SAM" id="MobiDB-lite"/>
    </source>
</evidence>
<dbReference type="AlphaFoldDB" id="A0A175R687"/>
<dbReference type="InterPro" id="IPR057240">
    <property type="entry name" value="ParB_dimer_C"/>
</dbReference>
<dbReference type="EMBL" id="LDPZ01000054">
    <property type="protein sequence ID" value="KTQ85690.1"/>
    <property type="molecule type" value="Genomic_DNA"/>
</dbReference>
<organism evidence="3 4">
    <name type="scientific">Aureimonas ureilytica</name>
    <dbReference type="NCBI Taxonomy" id="401562"/>
    <lineage>
        <taxon>Bacteria</taxon>
        <taxon>Pseudomonadati</taxon>
        <taxon>Pseudomonadota</taxon>
        <taxon>Alphaproteobacteria</taxon>
        <taxon>Hyphomicrobiales</taxon>
        <taxon>Aurantimonadaceae</taxon>
        <taxon>Aureimonas</taxon>
    </lineage>
</organism>
<feature type="region of interest" description="Disordered" evidence="1">
    <location>
        <begin position="1"/>
        <end position="25"/>
    </location>
</feature>
<feature type="domain" description="ParB C-terminal dimerisation" evidence="2">
    <location>
        <begin position="26"/>
        <end position="71"/>
    </location>
</feature>
<dbReference type="Pfam" id="PF23552">
    <property type="entry name" value="ParB_C"/>
    <property type="match status" value="1"/>
</dbReference>
<reference evidence="3 4" key="1">
    <citation type="journal article" date="2016" name="Front. Microbiol.">
        <title>Genomic Resource of Rice Seed Associated Bacteria.</title>
        <authorList>
            <person name="Midha S."/>
            <person name="Bansal K."/>
            <person name="Sharma S."/>
            <person name="Kumar N."/>
            <person name="Patil P.P."/>
            <person name="Chaudhry V."/>
            <person name="Patil P.B."/>
        </authorList>
    </citation>
    <scope>NUCLEOTIDE SEQUENCE [LARGE SCALE GENOMIC DNA]</scope>
    <source>
        <strain evidence="3 4">NS226</strain>
    </source>
</reference>
<name>A0A175R687_9HYPH</name>
<evidence type="ECO:0000313" key="3">
    <source>
        <dbReference type="EMBL" id="KTQ85690.1"/>
    </source>
</evidence>